<gene>
    <name evidence="1" type="ordered locus">Hmuk_2555</name>
</gene>
<dbReference type="EMBL" id="CP001688">
    <property type="protein sequence ID" value="ACV48661.1"/>
    <property type="molecule type" value="Genomic_DNA"/>
</dbReference>
<reference evidence="1 2" key="1">
    <citation type="journal article" date="2009" name="Stand. Genomic Sci.">
        <title>Complete genome sequence of Halomicrobium mukohataei type strain (arg-2).</title>
        <authorList>
            <person name="Tindall B.J."/>
            <person name="Schneider S."/>
            <person name="Lapidus A."/>
            <person name="Copeland A."/>
            <person name="Glavina Del Rio T."/>
            <person name="Nolan M."/>
            <person name="Lucas S."/>
            <person name="Chen F."/>
            <person name="Tice H."/>
            <person name="Cheng J.F."/>
            <person name="Saunders E."/>
            <person name="Bruce D."/>
            <person name="Goodwin L."/>
            <person name="Pitluck S."/>
            <person name="Mikhailova N."/>
            <person name="Pati A."/>
            <person name="Ivanova N."/>
            <person name="Mavrommatis K."/>
            <person name="Chen A."/>
            <person name="Palaniappan K."/>
            <person name="Chain P."/>
            <person name="Land M."/>
            <person name="Hauser L."/>
            <person name="Chang Y.J."/>
            <person name="Jeffries C.D."/>
            <person name="Brettin T."/>
            <person name="Han C."/>
            <person name="Rohde M."/>
            <person name="Goker M."/>
            <person name="Bristow J."/>
            <person name="Eisen J.A."/>
            <person name="Markowitz V."/>
            <person name="Hugenholtz P."/>
            <person name="Klenk H.P."/>
            <person name="Kyrpides N.C."/>
            <person name="Detter J.C."/>
        </authorList>
    </citation>
    <scope>NUCLEOTIDE SEQUENCE [LARGE SCALE GENOMIC DNA]</scope>
    <source>
        <strain evidence="2">ATCC 700874 / DSM 12286 / JCM 9738 / NCIMB 13541</strain>
    </source>
</reference>
<dbReference type="AlphaFoldDB" id="C7NYX2"/>
<accession>C7NYX2</accession>
<dbReference type="HOGENOM" id="CLU_2949177_0_0_2"/>
<proteinExistence type="predicted"/>
<name>C7NYX2_HALMD</name>
<sequence length="59" mass="6889">MTDSHTAEEATVTFAGDRERSEFTRVEVLRGGFVRLSREASNRVEILPRRKIERIVFHE</sequence>
<evidence type="ECO:0000313" key="2">
    <source>
        <dbReference type="Proteomes" id="UP000001746"/>
    </source>
</evidence>
<dbReference type="Proteomes" id="UP000001746">
    <property type="component" value="Chromosome"/>
</dbReference>
<organism evidence="1 2">
    <name type="scientific">Halomicrobium mukohataei (strain ATCC 700874 / DSM 12286 / JCM 9738 / NCIMB 13541)</name>
    <name type="common">Haloarcula mukohataei</name>
    <dbReference type="NCBI Taxonomy" id="485914"/>
    <lineage>
        <taxon>Archaea</taxon>
        <taxon>Methanobacteriati</taxon>
        <taxon>Methanobacteriota</taxon>
        <taxon>Stenosarchaea group</taxon>
        <taxon>Halobacteria</taxon>
        <taxon>Halobacteriales</taxon>
        <taxon>Haloarculaceae</taxon>
        <taxon>Halomicrobium</taxon>
    </lineage>
</organism>
<evidence type="ECO:0000313" key="1">
    <source>
        <dbReference type="EMBL" id="ACV48661.1"/>
    </source>
</evidence>
<dbReference type="KEGG" id="hmu:Hmuk_2555"/>
<keyword evidence="2" id="KW-1185">Reference proteome</keyword>
<protein>
    <submittedName>
        <fullName evidence="1">Uncharacterized protein</fullName>
    </submittedName>
</protein>